<keyword evidence="1" id="KW-1133">Transmembrane helix</keyword>
<evidence type="ECO:0000313" key="2">
    <source>
        <dbReference type="EMBL" id="KAA5598222.1"/>
    </source>
</evidence>
<dbReference type="RefSeq" id="WP_150098358.1">
    <property type="nucleotide sequence ID" value="NZ_VWPL01000029.1"/>
</dbReference>
<protein>
    <submittedName>
        <fullName evidence="2">Uncharacterized protein</fullName>
    </submittedName>
</protein>
<feature type="transmembrane region" description="Helical" evidence="1">
    <location>
        <begin position="66"/>
        <end position="88"/>
    </location>
</feature>
<gene>
    <name evidence="2" type="ORF">F1193_13625</name>
</gene>
<organism evidence="2 3">
    <name type="scientific">Blastochloris sulfoviridis</name>
    <dbReference type="NCBI Taxonomy" id="50712"/>
    <lineage>
        <taxon>Bacteria</taxon>
        <taxon>Pseudomonadati</taxon>
        <taxon>Pseudomonadota</taxon>
        <taxon>Alphaproteobacteria</taxon>
        <taxon>Hyphomicrobiales</taxon>
        <taxon>Blastochloridaceae</taxon>
        <taxon>Blastochloris</taxon>
    </lineage>
</organism>
<proteinExistence type="predicted"/>
<name>A0A5M6HQS1_9HYPH</name>
<evidence type="ECO:0000313" key="3">
    <source>
        <dbReference type="Proteomes" id="UP000323886"/>
    </source>
</evidence>
<dbReference type="EMBL" id="VWPL01000029">
    <property type="protein sequence ID" value="KAA5598222.1"/>
    <property type="molecule type" value="Genomic_DNA"/>
</dbReference>
<dbReference type="AlphaFoldDB" id="A0A5M6HQS1"/>
<keyword evidence="3" id="KW-1185">Reference proteome</keyword>
<reference evidence="2 3" key="1">
    <citation type="submission" date="2019-09" db="EMBL/GenBank/DDBJ databases">
        <title>Draft Whole-Genome sequence of Blastochloris sulfoviridis DSM 729.</title>
        <authorList>
            <person name="Meyer T.E."/>
            <person name="Kyndt J.A."/>
        </authorList>
    </citation>
    <scope>NUCLEOTIDE SEQUENCE [LARGE SCALE GENOMIC DNA]</scope>
    <source>
        <strain evidence="2 3">DSM 729</strain>
    </source>
</reference>
<dbReference type="Proteomes" id="UP000323886">
    <property type="component" value="Unassembled WGS sequence"/>
</dbReference>
<keyword evidence="1" id="KW-0812">Transmembrane</keyword>
<accession>A0A5M6HQS1</accession>
<evidence type="ECO:0000256" key="1">
    <source>
        <dbReference type="SAM" id="Phobius"/>
    </source>
</evidence>
<sequence length="155" mass="15241">MSALFAATAVAGVLLLLPRPCAAVPVAAALGAATVLWVTAWSMLLDPAGALLPTLARLAGGLPAQVAVNVGVAVTAWALAAGVLWVTISRLPRGGLGASASVIVAVLWAVGTILTGLGRDGAWPWESIAVAAVTVGLAAGLGLLARRAGGQQPEI</sequence>
<feature type="transmembrane region" description="Helical" evidence="1">
    <location>
        <begin position="123"/>
        <end position="145"/>
    </location>
</feature>
<keyword evidence="1" id="KW-0472">Membrane</keyword>
<feature type="transmembrane region" description="Helical" evidence="1">
    <location>
        <begin position="95"/>
        <end position="117"/>
    </location>
</feature>
<comment type="caution">
    <text evidence="2">The sequence shown here is derived from an EMBL/GenBank/DDBJ whole genome shotgun (WGS) entry which is preliminary data.</text>
</comment>